<proteinExistence type="predicted"/>
<sequence length="119" mass="12157">MCCGGKVVFGDRAGCKREVGVHHAVRLASSGSDSVVTLLRGVMATEWGGVNKGYLTAAGQASCRTRGDDTVLIATLACVAGALLARGRWESALRIIPPGVTHLPAAPSTRTAEGAAVQL</sequence>
<dbReference type="RefSeq" id="XP_029241575.1">
    <property type="nucleotide sequence ID" value="XM_029378553.1"/>
</dbReference>
<dbReference type="EMBL" id="MKGL01000031">
    <property type="protein sequence ID" value="RNF10469.1"/>
    <property type="molecule type" value="Genomic_DNA"/>
</dbReference>
<organism evidence="1 2">
    <name type="scientific">Trypanosoma rangeli</name>
    <dbReference type="NCBI Taxonomy" id="5698"/>
    <lineage>
        <taxon>Eukaryota</taxon>
        <taxon>Discoba</taxon>
        <taxon>Euglenozoa</taxon>
        <taxon>Kinetoplastea</taxon>
        <taxon>Metakinetoplastina</taxon>
        <taxon>Trypanosomatida</taxon>
        <taxon>Trypanosomatidae</taxon>
        <taxon>Trypanosoma</taxon>
        <taxon>Herpetosoma</taxon>
    </lineage>
</organism>
<dbReference type="AlphaFoldDB" id="A0A3S5ISA8"/>
<comment type="caution">
    <text evidence="1">The sequence shown here is derived from an EMBL/GenBank/DDBJ whole genome shotgun (WGS) entry which is preliminary data.</text>
</comment>
<accession>A0A3S5ISA8</accession>
<dbReference type="OrthoDB" id="245406at2759"/>
<name>A0A3S5ISA8_TRYRA</name>
<dbReference type="Proteomes" id="UP000283634">
    <property type="component" value="Unassembled WGS sequence"/>
</dbReference>
<dbReference type="VEuPathDB" id="TriTrypDB:TRSC58_02278"/>
<reference evidence="1 2" key="1">
    <citation type="journal article" date="2018" name="BMC Genomics">
        <title>Genomic comparison of Trypanosoma conorhini and Trypanosoma rangeli to Trypanosoma cruzi strains of high and low virulence.</title>
        <authorList>
            <person name="Bradwell K.R."/>
            <person name="Koparde V.N."/>
            <person name="Matveyev A.V."/>
            <person name="Serrano M.G."/>
            <person name="Alves J.M."/>
            <person name="Parikh H."/>
            <person name="Huang B."/>
            <person name="Lee V."/>
            <person name="Espinosa-Alvarez O."/>
            <person name="Ortiz P.A."/>
            <person name="Costa-Martins A.G."/>
            <person name="Teixeira M.M."/>
            <person name="Buck G.A."/>
        </authorList>
    </citation>
    <scope>NUCLEOTIDE SEQUENCE [LARGE SCALE GENOMIC DNA]</scope>
    <source>
        <strain evidence="1 2">AM80</strain>
    </source>
</reference>
<dbReference type="GeneID" id="40325448"/>
<gene>
    <name evidence="1" type="ORF">TraAM80_01515</name>
</gene>
<evidence type="ECO:0000313" key="2">
    <source>
        <dbReference type="Proteomes" id="UP000283634"/>
    </source>
</evidence>
<keyword evidence="2" id="KW-1185">Reference proteome</keyword>
<evidence type="ECO:0000313" key="1">
    <source>
        <dbReference type="EMBL" id="RNF10469.1"/>
    </source>
</evidence>
<protein>
    <submittedName>
        <fullName evidence="1">Putative TPR-repeat-containing chaperone protein DNAJ</fullName>
    </submittedName>
</protein>